<dbReference type="PROSITE" id="PS50949">
    <property type="entry name" value="HTH_GNTR"/>
    <property type="match status" value="1"/>
</dbReference>
<evidence type="ECO:0000256" key="2">
    <source>
        <dbReference type="ARBA" id="ARBA00023125"/>
    </source>
</evidence>
<gene>
    <name evidence="5" type="ORF">TSACC_21021</name>
</gene>
<dbReference type="InterPro" id="IPR036388">
    <property type="entry name" value="WH-like_DNA-bd_sf"/>
</dbReference>
<dbReference type="InParanoid" id="A0A146G5D8"/>
<dbReference type="STRING" id="690879.TSACC_21021"/>
<dbReference type="RefSeq" id="WP_075078451.1">
    <property type="nucleotide sequence ID" value="NZ_BDCO01000002.1"/>
</dbReference>
<dbReference type="Proteomes" id="UP000076023">
    <property type="component" value="Unassembled WGS sequence"/>
</dbReference>
<evidence type="ECO:0000313" key="5">
    <source>
        <dbReference type="EMBL" id="GAT32622.1"/>
    </source>
</evidence>
<dbReference type="Pfam" id="PF13377">
    <property type="entry name" value="Peripla_BP_3"/>
    <property type="match status" value="1"/>
</dbReference>
<dbReference type="InterPro" id="IPR028082">
    <property type="entry name" value="Peripla_BP_I"/>
</dbReference>
<dbReference type="InterPro" id="IPR036390">
    <property type="entry name" value="WH_DNA-bd_sf"/>
</dbReference>
<keyword evidence="2 5" id="KW-0238">DNA-binding</keyword>
<dbReference type="Gene3D" id="3.40.50.2300">
    <property type="match status" value="2"/>
</dbReference>
<dbReference type="PANTHER" id="PTHR30146:SF153">
    <property type="entry name" value="LACTOSE OPERON REPRESSOR"/>
    <property type="match status" value="1"/>
</dbReference>
<keyword evidence="1" id="KW-0805">Transcription regulation</keyword>
<name>A0A146G5D8_TERSA</name>
<dbReference type="CDD" id="cd06267">
    <property type="entry name" value="PBP1_LacI_sugar_binding-like"/>
    <property type="match status" value="1"/>
</dbReference>
<sequence>MATNSNRTSSEVIARRLLDYISSHELEPPARLPSGRELAAEWKADFSVVNRAIGHLITRGILRRDGYKLFLARTPESVTETPPLHILCPNPKIAAGAAEIASLHGSRVISLDWHWRAYRNSMRRLLEQNCQGLAVWTDKDTPVGDLIEQFRQRAIPTVVLGATGNYPGSMVDIHGNTAGRMAVAHLFNLGHTEIACFHLPGADTSIVDGYQRSCHERNLGSSVSRVLSPDLRLAEVQVAATRLANEFPQVTGIVFTNAKMARMFIEDTSEGRMVPKSLSVVAVGDPDMGISTDPPLSVVAYDYARLGRYAATVLFAQKSGLARGGALPPPERLLIEPQLIARQSTTAPGKAPSRPRATTISAAAKAGLETETHATRRASAAQSWKMPYPAVAKLTARAFEQIDLRPFANRGLHRFKSWLGLAPLLYLPAGRQKIQGVPFDVIPEDAKNPRSSLVLRSHHARDHSLPSEVTIPVNQHARLAYFLHGCGWATDHVKCAEYEMVLEDGSSHALGLVPFGFGPSDEALIPQWNEESTIQDWWPSYQQFDNSRARHLTVTKDGDPEASERFLYTLQWTNPTPEVKLDSIRVKVNPDTRFTLGILAITICNPPAARRGTRAR</sequence>
<feature type="domain" description="HTH gntR-type" evidence="4">
    <location>
        <begin position="7"/>
        <end position="74"/>
    </location>
</feature>
<dbReference type="InterPro" id="IPR046335">
    <property type="entry name" value="LacI/GalR-like_sensor"/>
</dbReference>
<keyword evidence="3" id="KW-0804">Transcription</keyword>
<dbReference type="SUPFAM" id="SSF53822">
    <property type="entry name" value="Periplasmic binding protein-like I"/>
    <property type="match status" value="1"/>
</dbReference>
<accession>A0A146G5D8</accession>
<dbReference type="Pfam" id="PF00392">
    <property type="entry name" value="GntR"/>
    <property type="match status" value="1"/>
</dbReference>
<dbReference type="Gene3D" id="1.10.10.10">
    <property type="entry name" value="Winged helix-like DNA-binding domain superfamily/Winged helix DNA-binding domain"/>
    <property type="match status" value="1"/>
</dbReference>
<dbReference type="SUPFAM" id="SSF46785">
    <property type="entry name" value="Winged helix' DNA-binding domain"/>
    <property type="match status" value="1"/>
</dbReference>
<reference evidence="6" key="1">
    <citation type="journal article" date="2017" name="Genome Announc.">
        <title>Draft Genome Sequence of Terrimicrobium sacchariphilum NM-5T, a Facultative Anaerobic Soil Bacterium of the Class Spartobacteria.</title>
        <authorList>
            <person name="Qiu Y.L."/>
            <person name="Tourlousse D.M."/>
            <person name="Matsuura N."/>
            <person name="Ohashi A."/>
            <person name="Sekiguchi Y."/>
        </authorList>
    </citation>
    <scope>NUCLEOTIDE SEQUENCE [LARGE SCALE GENOMIC DNA]</scope>
    <source>
        <strain evidence="6">NM-5</strain>
    </source>
</reference>
<organism evidence="5 6">
    <name type="scientific">Terrimicrobium sacchariphilum</name>
    <dbReference type="NCBI Taxonomy" id="690879"/>
    <lineage>
        <taxon>Bacteria</taxon>
        <taxon>Pseudomonadati</taxon>
        <taxon>Verrucomicrobiota</taxon>
        <taxon>Terrimicrobiia</taxon>
        <taxon>Terrimicrobiales</taxon>
        <taxon>Terrimicrobiaceae</taxon>
        <taxon>Terrimicrobium</taxon>
    </lineage>
</organism>
<protein>
    <submittedName>
        <fullName evidence="5">DNA-binding transcriptional regulator, LacI/PurR family</fullName>
    </submittedName>
</protein>
<comment type="caution">
    <text evidence="5">The sequence shown here is derived from an EMBL/GenBank/DDBJ whole genome shotgun (WGS) entry which is preliminary data.</text>
</comment>
<dbReference type="PANTHER" id="PTHR30146">
    <property type="entry name" value="LACI-RELATED TRANSCRIPTIONAL REPRESSOR"/>
    <property type="match status" value="1"/>
</dbReference>
<dbReference type="AlphaFoldDB" id="A0A146G5D8"/>
<dbReference type="EMBL" id="BDCO01000002">
    <property type="protein sequence ID" value="GAT32622.1"/>
    <property type="molecule type" value="Genomic_DNA"/>
</dbReference>
<dbReference type="GO" id="GO:0003700">
    <property type="term" value="F:DNA-binding transcription factor activity"/>
    <property type="evidence" value="ECO:0007669"/>
    <property type="project" value="InterPro"/>
</dbReference>
<evidence type="ECO:0000259" key="4">
    <source>
        <dbReference type="PROSITE" id="PS50949"/>
    </source>
</evidence>
<proteinExistence type="predicted"/>
<evidence type="ECO:0000313" key="6">
    <source>
        <dbReference type="Proteomes" id="UP000076023"/>
    </source>
</evidence>
<evidence type="ECO:0000256" key="1">
    <source>
        <dbReference type="ARBA" id="ARBA00023015"/>
    </source>
</evidence>
<keyword evidence="6" id="KW-1185">Reference proteome</keyword>
<evidence type="ECO:0000256" key="3">
    <source>
        <dbReference type="ARBA" id="ARBA00023163"/>
    </source>
</evidence>
<dbReference type="GO" id="GO:0000976">
    <property type="term" value="F:transcription cis-regulatory region binding"/>
    <property type="evidence" value="ECO:0007669"/>
    <property type="project" value="TreeGrafter"/>
</dbReference>
<dbReference type="InterPro" id="IPR000524">
    <property type="entry name" value="Tscrpt_reg_HTH_GntR"/>
</dbReference>